<dbReference type="Gene3D" id="3.30.1010.10">
    <property type="entry name" value="Phosphatidylinositol 3-kinase Catalytic Subunit, Chain A, domain 4"/>
    <property type="match status" value="1"/>
</dbReference>
<dbReference type="InterPro" id="IPR018936">
    <property type="entry name" value="PI3/4_kinase_CS"/>
</dbReference>
<sequence length="165" mass="18991">MVKEAQESVMNAVLHKELYHLLEDVNMSNVRLPIAPAFQCKSIIVDDCGYFNSLTKPIKIIMRGKRTNYGVIFKVGDDLRQDAIVLQLVRVMNDIWLNHQLDLRMIMFSTLREIQTFPGATGVFKDDVLNSWLVRQTNQSFSTERLLKTFAGRVQAGVWPLMYLV</sequence>
<dbReference type="InterPro" id="IPR000403">
    <property type="entry name" value="PI3/4_kinase_cat_dom"/>
</dbReference>
<evidence type="ECO:0000313" key="4">
    <source>
        <dbReference type="Proteomes" id="UP000887574"/>
    </source>
</evidence>
<dbReference type="GO" id="GO:0035005">
    <property type="term" value="F:1-phosphatidylinositol-4-phosphate 3-kinase activity"/>
    <property type="evidence" value="ECO:0007669"/>
    <property type="project" value="TreeGrafter"/>
</dbReference>
<evidence type="ECO:0000313" key="5">
    <source>
        <dbReference type="WBParaSite" id="jg14619"/>
    </source>
</evidence>
<dbReference type="GO" id="GO:0016303">
    <property type="term" value="F:1-phosphatidylinositol-3-kinase activity"/>
    <property type="evidence" value="ECO:0007669"/>
    <property type="project" value="TreeGrafter"/>
</dbReference>
<dbReference type="PROSITE" id="PS00915">
    <property type="entry name" value="PI3_4_KINASE_1"/>
    <property type="match status" value="1"/>
</dbReference>
<evidence type="ECO:0000256" key="1">
    <source>
        <dbReference type="ARBA" id="ARBA00022679"/>
    </source>
</evidence>
<dbReference type="GO" id="GO:0048015">
    <property type="term" value="P:phosphatidylinositol-mediated signaling"/>
    <property type="evidence" value="ECO:0007669"/>
    <property type="project" value="TreeGrafter"/>
</dbReference>
<dbReference type="PROSITE" id="PS50290">
    <property type="entry name" value="PI3_4_KINASE_3"/>
    <property type="match status" value="1"/>
</dbReference>
<evidence type="ECO:0000259" key="3">
    <source>
        <dbReference type="PROSITE" id="PS50290"/>
    </source>
</evidence>
<dbReference type="GO" id="GO:0005737">
    <property type="term" value="C:cytoplasm"/>
    <property type="evidence" value="ECO:0007669"/>
    <property type="project" value="TreeGrafter"/>
</dbReference>
<dbReference type="SUPFAM" id="SSF56112">
    <property type="entry name" value="Protein kinase-like (PK-like)"/>
    <property type="match status" value="1"/>
</dbReference>
<dbReference type="GO" id="GO:0005942">
    <property type="term" value="C:phosphatidylinositol 3-kinase complex"/>
    <property type="evidence" value="ECO:0007669"/>
    <property type="project" value="TreeGrafter"/>
</dbReference>
<dbReference type="InterPro" id="IPR011009">
    <property type="entry name" value="Kinase-like_dom_sf"/>
</dbReference>
<keyword evidence="2" id="KW-0418">Kinase</keyword>
<accession>A0A915D0S9</accession>
<dbReference type="GO" id="GO:0016477">
    <property type="term" value="P:cell migration"/>
    <property type="evidence" value="ECO:0007669"/>
    <property type="project" value="TreeGrafter"/>
</dbReference>
<dbReference type="GO" id="GO:0005886">
    <property type="term" value="C:plasma membrane"/>
    <property type="evidence" value="ECO:0007669"/>
    <property type="project" value="TreeGrafter"/>
</dbReference>
<proteinExistence type="predicted"/>
<dbReference type="PANTHER" id="PTHR10048">
    <property type="entry name" value="PHOSPHATIDYLINOSITOL KINASE"/>
    <property type="match status" value="1"/>
</dbReference>
<evidence type="ECO:0000256" key="2">
    <source>
        <dbReference type="ARBA" id="ARBA00022777"/>
    </source>
</evidence>
<dbReference type="AlphaFoldDB" id="A0A915D0S9"/>
<organism evidence="4 5">
    <name type="scientific">Ditylenchus dipsaci</name>
    <dbReference type="NCBI Taxonomy" id="166011"/>
    <lineage>
        <taxon>Eukaryota</taxon>
        <taxon>Metazoa</taxon>
        <taxon>Ecdysozoa</taxon>
        <taxon>Nematoda</taxon>
        <taxon>Chromadorea</taxon>
        <taxon>Rhabditida</taxon>
        <taxon>Tylenchina</taxon>
        <taxon>Tylenchomorpha</taxon>
        <taxon>Sphaerularioidea</taxon>
        <taxon>Anguinidae</taxon>
        <taxon>Anguininae</taxon>
        <taxon>Ditylenchus</taxon>
    </lineage>
</organism>
<feature type="domain" description="PI3K/PI4K catalytic" evidence="3">
    <location>
        <begin position="44"/>
        <end position="165"/>
    </location>
</feature>
<dbReference type="PANTHER" id="PTHR10048:SF14">
    <property type="entry name" value="LD28067P"/>
    <property type="match status" value="1"/>
</dbReference>
<name>A0A915D0S9_9BILA</name>
<dbReference type="WBParaSite" id="jg14619">
    <property type="protein sequence ID" value="jg14619"/>
    <property type="gene ID" value="jg14619"/>
</dbReference>
<keyword evidence="4" id="KW-1185">Reference proteome</keyword>
<dbReference type="GO" id="GO:0043491">
    <property type="term" value="P:phosphatidylinositol 3-kinase/protein kinase B signal transduction"/>
    <property type="evidence" value="ECO:0007669"/>
    <property type="project" value="TreeGrafter"/>
</dbReference>
<dbReference type="InterPro" id="IPR015433">
    <property type="entry name" value="PI3/4_kinase"/>
</dbReference>
<dbReference type="Proteomes" id="UP000887574">
    <property type="component" value="Unplaced"/>
</dbReference>
<dbReference type="Pfam" id="PF00454">
    <property type="entry name" value="PI3_PI4_kinase"/>
    <property type="match status" value="1"/>
</dbReference>
<keyword evidence="1" id="KW-0808">Transferase</keyword>
<reference evidence="5" key="1">
    <citation type="submission" date="2022-11" db="UniProtKB">
        <authorList>
            <consortium name="WormBaseParasite"/>
        </authorList>
    </citation>
    <scope>IDENTIFICATION</scope>
</reference>
<protein>
    <submittedName>
        <fullName evidence="5">PI3K/PI4K catalytic domain-containing protein</fullName>
    </submittedName>
</protein>